<sequence>MKNEITMWFSSSFPQSSPLYLCKPNLHSSQSLTVPASARGDVGDGDYPAPTPSILPFHVKSITSTSNPFVKHCVKLRNSSSYRHAHGSVLLVGTTPIREMYNFQESMHEKASRIDCLLLHEKAEVPEELVESGIHIVRVSSAVMKKLCGVQSTESIDAISLVRIPSTFHTLDDDRHQDFSKWFPSTSRILILDGIQDPGNLGTLLRSAVAFGWDGAFLLPGCCDPFNEKALRASRGASFQLPMVSGRWSNLQSLVDGFKMKMLAGDPDGPVSCLTYELACSLIDTKLCLVLGSEGSGISEKTREASELVSIKMVGEFESLNVSVAGGIFLFMLQPQNKEV</sequence>
<dbReference type="EMBL" id="CM042031">
    <property type="protein sequence ID" value="KAI3784343.1"/>
    <property type="molecule type" value="Genomic_DNA"/>
</dbReference>
<reference evidence="2" key="1">
    <citation type="journal article" date="2022" name="Mol. Ecol. Resour.">
        <title>The genomes of chicory, endive, great burdock and yacon provide insights into Asteraceae palaeo-polyploidization history and plant inulin production.</title>
        <authorList>
            <person name="Fan W."/>
            <person name="Wang S."/>
            <person name="Wang H."/>
            <person name="Wang A."/>
            <person name="Jiang F."/>
            <person name="Liu H."/>
            <person name="Zhao H."/>
            <person name="Xu D."/>
            <person name="Zhang Y."/>
        </authorList>
    </citation>
    <scope>NUCLEOTIDE SEQUENCE [LARGE SCALE GENOMIC DNA]</scope>
    <source>
        <strain evidence="2">cv. Yunnan</strain>
    </source>
</reference>
<evidence type="ECO:0000313" key="1">
    <source>
        <dbReference type="EMBL" id="KAI3784343.1"/>
    </source>
</evidence>
<keyword evidence="2" id="KW-1185">Reference proteome</keyword>
<dbReference type="Proteomes" id="UP001056120">
    <property type="component" value="Linkage Group LG14"/>
</dbReference>
<evidence type="ECO:0000313" key="2">
    <source>
        <dbReference type="Proteomes" id="UP001056120"/>
    </source>
</evidence>
<organism evidence="1 2">
    <name type="scientific">Smallanthus sonchifolius</name>
    <dbReference type="NCBI Taxonomy" id="185202"/>
    <lineage>
        <taxon>Eukaryota</taxon>
        <taxon>Viridiplantae</taxon>
        <taxon>Streptophyta</taxon>
        <taxon>Embryophyta</taxon>
        <taxon>Tracheophyta</taxon>
        <taxon>Spermatophyta</taxon>
        <taxon>Magnoliopsida</taxon>
        <taxon>eudicotyledons</taxon>
        <taxon>Gunneridae</taxon>
        <taxon>Pentapetalae</taxon>
        <taxon>asterids</taxon>
        <taxon>campanulids</taxon>
        <taxon>Asterales</taxon>
        <taxon>Asteraceae</taxon>
        <taxon>Asteroideae</taxon>
        <taxon>Heliantheae alliance</taxon>
        <taxon>Millerieae</taxon>
        <taxon>Smallanthus</taxon>
    </lineage>
</organism>
<comment type="caution">
    <text evidence="1">The sequence shown here is derived from an EMBL/GenBank/DDBJ whole genome shotgun (WGS) entry which is preliminary data.</text>
</comment>
<gene>
    <name evidence="1" type="ORF">L1987_43441</name>
</gene>
<proteinExistence type="predicted"/>
<accession>A0ACB9GLF6</accession>
<reference evidence="1 2" key="2">
    <citation type="journal article" date="2022" name="Mol. Ecol. Resour.">
        <title>The genomes of chicory, endive, great burdock and yacon provide insights into Asteraceae paleo-polyploidization history and plant inulin production.</title>
        <authorList>
            <person name="Fan W."/>
            <person name="Wang S."/>
            <person name="Wang H."/>
            <person name="Wang A."/>
            <person name="Jiang F."/>
            <person name="Liu H."/>
            <person name="Zhao H."/>
            <person name="Xu D."/>
            <person name="Zhang Y."/>
        </authorList>
    </citation>
    <scope>NUCLEOTIDE SEQUENCE [LARGE SCALE GENOMIC DNA]</scope>
    <source>
        <strain evidence="2">cv. Yunnan</strain>
        <tissue evidence="1">Leaves</tissue>
    </source>
</reference>
<protein>
    <submittedName>
        <fullName evidence="1">Uncharacterized protein</fullName>
    </submittedName>
</protein>
<name>A0ACB9GLF6_9ASTR</name>